<dbReference type="InterPro" id="IPR006680">
    <property type="entry name" value="Amidohydro-rel"/>
</dbReference>
<dbReference type="Gene3D" id="2.30.40.10">
    <property type="entry name" value="Urease, subunit C, domain 1"/>
    <property type="match status" value="2"/>
</dbReference>
<evidence type="ECO:0000256" key="1">
    <source>
        <dbReference type="SAM" id="SignalP"/>
    </source>
</evidence>
<feature type="signal peptide" evidence="1">
    <location>
        <begin position="1"/>
        <end position="24"/>
    </location>
</feature>
<keyword evidence="1" id="KW-0732">Signal</keyword>
<dbReference type="PANTHER" id="PTHR43135:SF3">
    <property type="entry name" value="ALPHA-D-RIBOSE 1-METHYLPHOSPHONATE 5-TRIPHOSPHATE DIPHOSPHATASE"/>
    <property type="match status" value="1"/>
</dbReference>
<dbReference type="SUPFAM" id="SSF51338">
    <property type="entry name" value="Composite domain of metallo-dependent hydrolases"/>
    <property type="match status" value="1"/>
</dbReference>
<proteinExistence type="predicted"/>
<feature type="domain" description="Amidohydrolase-related" evidence="2">
    <location>
        <begin position="97"/>
        <end position="459"/>
    </location>
</feature>
<organism evidence="3 4">
    <name type="scientific">Gemmatimonas groenlandica</name>
    <dbReference type="NCBI Taxonomy" id="2732249"/>
    <lineage>
        <taxon>Bacteria</taxon>
        <taxon>Pseudomonadati</taxon>
        <taxon>Gemmatimonadota</taxon>
        <taxon>Gemmatimonadia</taxon>
        <taxon>Gemmatimonadales</taxon>
        <taxon>Gemmatimonadaceae</taxon>
        <taxon>Gemmatimonas</taxon>
    </lineage>
</organism>
<reference evidence="3 4" key="1">
    <citation type="submission" date="2020-05" db="EMBL/GenBank/DDBJ databases">
        <title>Complete genome sequence of Gemmatimonas greenlandica TET16.</title>
        <authorList>
            <person name="Zeng Y."/>
        </authorList>
    </citation>
    <scope>NUCLEOTIDE SEQUENCE [LARGE SCALE GENOMIC DNA]</scope>
    <source>
        <strain evidence="3 4">TET16</strain>
    </source>
</reference>
<dbReference type="Gene3D" id="3.20.20.140">
    <property type="entry name" value="Metal-dependent hydrolases"/>
    <property type="match status" value="2"/>
</dbReference>
<dbReference type="PANTHER" id="PTHR43135">
    <property type="entry name" value="ALPHA-D-RIBOSE 1-METHYLPHOSPHONATE 5-TRIPHOSPHATE DIPHOSPHATASE"/>
    <property type="match status" value="1"/>
</dbReference>
<dbReference type="EMBL" id="CP053085">
    <property type="protein sequence ID" value="QJR38168.1"/>
    <property type="molecule type" value="Genomic_DNA"/>
</dbReference>
<protein>
    <submittedName>
        <fullName evidence="3">Amidohydrolase family protein</fullName>
    </submittedName>
</protein>
<evidence type="ECO:0000313" key="3">
    <source>
        <dbReference type="EMBL" id="QJR38168.1"/>
    </source>
</evidence>
<evidence type="ECO:0000259" key="2">
    <source>
        <dbReference type="Pfam" id="PF01979"/>
    </source>
</evidence>
<evidence type="ECO:0000313" key="4">
    <source>
        <dbReference type="Proteomes" id="UP000500938"/>
    </source>
</evidence>
<feature type="chain" id="PRO_5026731844" evidence="1">
    <location>
        <begin position="25"/>
        <end position="478"/>
    </location>
</feature>
<keyword evidence="4" id="KW-1185">Reference proteome</keyword>
<dbReference type="InterPro" id="IPR011059">
    <property type="entry name" value="Metal-dep_hydrolase_composite"/>
</dbReference>
<dbReference type="SUPFAM" id="SSF51556">
    <property type="entry name" value="Metallo-dependent hydrolases"/>
    <property type="match status" value="1"/>
</dbReference>
<dbReference type="Pfam" id="PF01979">
    <property type="entry name" value="Amidohydro_1"/>
    <property type="match status" value="1"/>
</dbReference>
<sequence>MMRRRVAALVAAALSAPVMTPVKAQRAPVGPATRSYVKVDTNVLALTNVRVIDGTGAAARDGQSIIVRDGRIAAVGAASTTAIPAGAQVMDLAGKSVIPGLVMVHEHLYYPVGAGTYGNLTESFSRLYLAGGVTSMRTGGNMNGFAELLIAQAIARGEKPGPWIDATAPYLEGPGMGFNQVTILRDSSEARKLVEYWADQGATSFKAYMNITRDELKAAADAAHKRGLNITGHLCSVTYREAADAGIDDLEHGFFAMNDFVPGKKLDTCSGRGGAAQSMLAQADPEGAEVQALFKYLIDKKIAVTSTLTIFETFTPGRPMPPGTDVLIEPLREQFAQRYASTQRNTQSVYAKAFPKGMAMERAFAKAGGTLIVGTDPTGGGGVIAGYSNQRALELLVEAGFSPLEAIRIGTLNGATYLGRGALTGSIAAGKLADLVVIDGNPAARISDIRKVQLVFRQGVGYDPAVLIESVKGKVGLW</sequence>
<dbReference type="InterPro" id="IPR032466">
    <property type="entry name" value="Metal_Hydrolase"/>
</dbReference>
<keyword evidence="3" id="KW-0378">Hydrolase</keyword>
<gene>
    <name evidence="3" type="ORF">HKW67_09220</name>
</gene>
<dbReference type="Proteomes" id="UP000500938">
    <property type="component" value="Chromosome"/>
</dbReference>
<dbReference type="GO" id="GO:0016810">
    <property type="term" value="F:hydrolase activity, acting on carbon-nitrogen (but not peptide) bonds"/>
    <property type="evidence" value="ECO:0007669"/>
    <property type="project" value="InterPro"/>
</dbReference>
<dbReference type="InterPro" id="IPR051781">
    <property type="entry name" value="Metallo-dep_Hydrolase"/>
</dbReference>
<dbReference type="KEGG" id="ggr:HKW67_09220"/>
<accession>A0A6M4IVH2</accession>
<name>A0A6M4IVH2_9BACT</name>
<dbReference type="AlphaFoldDB" id="A0A6M4IVH2"/>